<evidence type="ECO:0000313" key="3">
    <source>
        <dbReference type="EMBL" id="VXB52740.1"/>
    </source>
</evidence>
<dbReference type="PROSITE" id="PS51154">
    <property type="entry name" value="MACRO"/>
    <property type="match status" value="1"/>
</dbReference>
<accession>A0A653RH89</accession>
<evidence type="ECO:0000313" key="4">
    <source>
        <dbReference type="Proteomes" id="UP000433089"/>
    </source>
</evidence>
<evidence type="ECO:0000259" key="2">
    <source>
        <dbReference type="PROSITE" id="PS51154"/>
    </source>
</evidence>
<dbReference type="SUPFAM" id="SSF52949">
    <property type="entry name" value="Macro domain-like"/>
    <property type="match status" value="1"/>
</dbReference>
<gene>
    <name evidence="3" type="ORF">BACI348_40910</name>
</gene>
<comment type="catalytic activity">
    <reaction evidence="1">
        <text>an N-(ADP-alpha-D-ribosyl)-thymidine in DNA + H2O = a thymidine in DNA + ADP-D-ribose</text>
        <dbReference type="Rhea" id="RHEA:71655"/>
        <dbReference type="Rhea" id="RHEA-COMP:13556"/>
        <dbReference type="Rhea" id="RHEA-COMP:18051"/>
        <dbReference type="ChEBI" id="CHEBI:15377"/>
        <dbReference type="ChEBI" id="CHEBI:57967"/>
        <dbReference type="ChEBI" id="CHEBI:137386"/>
        <dbReference type="ChEBI" id="CHEBI:191199"/>
    </reaction>
    <physiologicalReaction direction="left-to-right" evidence="1">
        <dbReference type="Rhea" id="RHEA:71656"/>
    </physiologicalReaction>
</comment>
<dbReference type="InterPro" id="IPR050892">
    <property type="entry name" value="ADP-ribose_metab_enzymes"/>
</dbReference>
<proteinExistence type="predicted"/>
<name>A0A653RH89_BACAB</name>
<dbReference type="Gene3D" id="3.40.220.10">
    <property type="entry name" value="Leucine Aminopeptidase, subunit E, domain 1"/>
    <property type="match status" value="1"/>
</dbReference>
<dbReference type="InterPro" id="IPR002589">
    <property type="entry name" value="Macro_dom"/>
</dbReference>
<dbReference type="PANTHER" id="PTHR12521:SF0">
    <property type="entry name" value="ADP-RIBOSE GLYCOHYDROLASE OARD1"/>
    <property type="match status" value="1"/>
</dbReference>
<evidence type="ECO:0000256" key="1">
    <source>
        <dbReference type="ARBA" id="ARBA00035885"/>
    </source>
</evidence>
<dbReference type="Proteomes" id="UP000433089">
    <property type="component" value="Unassembled WGS sequence"/>
</dbReference>
<dbReference type="InterPro" id="IPR043472">
    <property type="entry name" value="Macro_dom-like"/>
</dbReference>
<feature type="domain" description="Macro" evidence="2">
    <location>
        <begin position="1"/>
        <end position="154"/>
    </location>
</feature>
<dbReference type="RefSeq" id="WP_110487541.1">
    <property type="nucleotide sequence ID" value="NZ_LR732831.1"/>
</dbReference>
<sequence>MIKTVEGNILEAKEDIICHQVNCKGVMGAGLAKQIKSKYPNVYKDYKRLCAEQGDDLLSSVQFITTSDGKTIANLFVQVGYGRKTKQTDDDALRSCFEHLKQTVTNPNEENPLHSIAIPYGIGCGLAGGDWTIVREMIEEVLGECEVTVYRLNR</sequence>
<dbReference type="GO" id="GO:0140291">
    <property type="term" value="P:peptidyl-glutamate ADP-deribosylation"/>
    <property type="evidence" value="ECO:0007669"/>
    <property type="project" value="TreeGrafter"/>
</dbReference>
<dbReference type="PANTHER" id="PTHR12521">
    <property type="entry name" value="PROTEIN C6ORF130"/>
    <property type="match status" value="1"/>
</dbReference>
<reference evidence="3 4" key="1">
    <citation type="submission" date="2019-10" db="EMBL/GenBank/DDBJ databases">
        <authorList>
            <person name="Karimi E."/>
        </authorList>
    </citation>
    <scope>NUCLEOTIDE SEQUENCE [LARGE SCALE GENOMIC DNA]</scope>
    <source>
        <strain evidence="3">Bacillus sp. 348</strain>
    </source>
</reference>
<dbReference type="AlphaFoldDB" id="A0A653RH89"/>
<dbReference type="EMBL" id="CABWLH010000009">
    <property type="protein sequence ID" value="VXB52740.1"/>
    <property type="molecule type" value="Genomic_DNA"/>
</dbReference>
<protein>
    <recommendedName>
        <fullName evidence="2">Macro domain-containing protein</fullName>
    </recommendedName>
</protein>
<dbReference type="Pfam" id="PF01661">
    <property type="entry name" value="Macro"/>
    <property type="match status" value="1"/>
</dbReference>
<dbReference type="SMART" id="SM00506">
    <property type="entry name" value="A1pp"/>
    <property type="match status" value="1"/>
</dbReference>
<organism evidence="3 4">
    <name type="scientific">Bacillus altitudinis</name>
    <dbReference type="NCBI Taxonomy" id="293387"/>
    <lineage>
        <taxon>Bacteria</taxon>
        <taxon>Bacillati</taxon>
        <taxon>Bacillota</taxon>
        <taxon>Bacilli</taxon>
        <taxon>Bacillales</taxon>
        <taxon>Bacillaceae</taxon>
        <taxon>Bacillus</taxon>
    </lineage>
</organism>